<dbReference type="EMBL" id="CAJNOL010010904">
    <property type="protein sequence ID" value="CAF1652543.1"/>
    <property type="molecule type" value="Genomic_DNA"/>
</dbReference>
<evidence type="ECO:0000313" key="3">
    <source>
        <dbReference type="Proteomes" id="UP000663854"/>
    </source>
</evidence>
<evidence type="ECO:0000313" key="4">
    <source>
        <dbReference type="Proteomes" id="UP000663870"/>
    </source>
</evidence>
<evidence type="ECO:0000313" key="1">
    <source>
        <dbReference type="EMBL" id="CAF1493510.1"/>
    </source>
</evidence>
<keyword evidence="4" id="KW-1185">Reference proteome</keyword>
<evidence type="ECO:0000313" key="2">
    <source>
        <dbReference type="EMBL" id="CAF1652543.1"/>
    </source>
</evidence>
<dbReference type="Proteomes" id="UP000663854">
    <property type="component" value="Unassembled WGS sequence"/>
</dbReference>
<gene>
    <name evidence="2" type="ORF">JXQ802_LOCUS54795</name>
    <name evidence="1" type="ORF">PYM288_LOCUS38299</name>
</gene>
<reference evidence="1" key="1">
    <citation type="submission" date="2021-02" db="EMBL/GenBank/DDBJ databases">
        <authorList>
            <person name="Nowell W R."/>
        </authorList>
    </citation>
    <scope>NUCLEOTIDE SEQUENCE</scope>
</reference>
<sequence length="324" mass="36863">MNSPVDSGRGGKRLVAGRPILQHQKRLKSEQLTAASHARWSAYEARQHLLGLRFELLNSKRRSYGLEENKLALLFLLDLMLINHFFEHREVIDIDSANRDRGSPSYVHTFHHLSSEYISSIGVFIITAQQEGVGSTIISVAQHLKSTFNIDIYRSTLIYTLHRLGYQFGHGHVISGNLLQDKRPRIRQFIIDYANVLKAEEHGSSIIVHMNESYVNARYALNGTWYDASQSIGNKLIRGTGKEARFIIIHAMTKYGLLHHTHEKGDTSVEQTAEMIWRADKANVERERKVFMDSSTYNKRGGSKAPISLELQTVLANHLQNIGY</sequence>
<dbReference type="EMBL" id="CAJNOH010009153">
    <property type="protein sequence ID" value="CAF1493510.1"/>
    <property type="molecule type" value="Genomic_DNA"/>
</dbReference>
<dbReference type="Proteomes" id="UP000663870">
    <property type="component" value="Unassembled WGS sequence"/>
</dbReference>
<name>A0A815SPH5_9BILA</name>
<organism evidence="1 3">
    <name type="scientific">Rotaria sordida</name>
    <dbReference type="NCBI Taxonomy" id="392033"/>
    <lineage>
        <taxon>Eukaryota</taxon>
        <taxon>Metazoa</taxon>
        <taxon>Spiralia</taxon>
        <taxon>Gnathifera</taxon>
        <taxon>Rotifera</taxon>
        <taxon>Eurotatoria</taxon>
        <taxon>Bdelloidea</taxon>
        <taxon>Philodinida</taxon>
        <taxon>Philodinidae</taxon>
        <taxon>Rotaria</taxon>
    </lineage>
</organism>
<dbReference type="AlphaFoldDB" id="A0A815SPH5"/>
<accession>A0A815SPH5</accession>
<protein>
    <submittedName>
        <fullName evidence="1">Uncharacterized protein</fullName>
    </submittedName>
</protein>
<proteinExistence type="predicted"/>
<comment type="caution">
    <text evidence="1">The sequence shown here is derived from an EMBL/GenBank/DDBJ whole genome shotgun (WGS) entry which is preliminary data.</text>
</comment>